<reference evidence="1 2" key="1">
    <citation type="submission" date="2020-08" db="EMBL/GenBank/DDBJ databases">
        <title>A Genomic Blueprint of the Chicken Gut Microbiome.</title>
        <authorList>
            <person name="Gilroy R."/>
            <person name="Ravi A."/>
            <person name="Getino M."/>
            <person name="Pursley I."/>
            <person name="Horton D.L."/>
            <person name="Alikhan N.-F."/>
            <person name="Baker D."/>
            <person name="Gharbi K."/>
            <person name="Hall N."/>
            <person name="Watson M."/>
            <person name="Adriaenssens E.M."/>
            <person name="Foster-Nyarko E."/>
            <person name="Jarju S."/>
            <person name="Secka A."/>
            <person name="Antonio M."/>
            <person name="Oren A."/>
            <person name="Chaudhuri R."/>
            <person name="La Ragione R.M."/>
            <person name="Hildebrand F."/>
            <person name="Pallen M.J."/>
        </authorList>
    </citation>
    <scope>NUCLEOTIDE SEQUENCE [LARGE SCALE GENOMIC DNA]</scope>
    <source>
        <strain evidence="1 2">Sa2CUA2</strain>
    </source>
</reference>
<dbReference type="RefSeq" id="WP_251835716.1">
    <property type="nucleotide sequence ID" value="NZ_JACSQG010000002.1"/>
</dbReference>
<accession>A0ABR8TN37</accession>
<protein>
    <submittedName>
        <fullName evidence="1">Uncharacterized protein</fullName>
    </submittedName>
</protein>
<gene>
    <name evidence="1" type="ORF">H9642_07070</name>
</gene>
<evidence type="ECO:0000313" key="2">
    <source>
        <dbReference type="Proteomes" id="UP000611945"/>
    </source>
</evidence>
<organism evidence="1 2">
    <name type="scientific">Serpens gallinarum</name>
    <dbReference type="NCBI Taxonomy" id="2763075"/>
    <lineage>
        <taxon>Bacteria</taxon>
        <taxon>Pseudomonadati</taxon>
        <taxon>Pseudomonadota</taxon>
        <taxon>Gammaproteobacteria</taxon>
        <taxon>Pseudomonadales</taxon>
        <taxon>Pseudomonadaceae</taxon>
        <taxon>Pseudomonas</taxon>
    </lineage>
</organism>
<keyword evidence="2" id="KW-1185">Reference proteome</keyword>
<dbReference type="Proteomes" id="UP000611945">
    <property type="component" value="Unassembled WGS sequence"/>
</dbReference>
<evidence type="ECO:0000313" key="1">
    <source>
        <dbReference type="EMBL" id="MBD7976950.1"/>
    </source>
</evidence>
<dbReference type="EMBL" id="JACSQG010000002">
    <property type="protein sequence ID" value="MBD7976950.1"/>
    <property type="molecule type" value="Genomic_DNA"/>
</dbReference>
<proteinExistence type="predicted"/>
<name>A0ABR8TN37_9PSED</name>
<sequence length="93" mass="10112">MSFDQGGDYPLASVIQARYAPVGKPSPEAVDHPVDKLFVGGRNAVVTQSGSHWWGIDQPLDQARNTVEQHNRQALAGLTAKKPMADGCSNYQY</sequence>
<comment type="caution">
    <text evidence="1">The sequence shown here is derived from an EMBL/GenBank/DDBJ whole genome shotgun (WGS) entry which is preliminary data.</text>
</comment>